<dbReference type="SMART" id="SM00406">
    <property type="entry name" value="IGv"/>
    <property type="match status" value="1"/>
</dbReference>
<evidence type="ECO:0000256" key="4">
    <source>
        <dbReference type="ARBA" id="ARBA00022859"/>
    </source>
</evidence>
<dbReference type="GO" id="GO:0009617">
    <property type="term" value="P:response to bacterium"/>
    <property type="evidence" value="ECO:0007669"/>
    <property type="project" value="TreeGrafter"/>
</dbReference>
<dbReference type="GO" id="GO:0005886">
    <property type="term" value="C:plasma membrane"/>
    <property type="evidence" value="ECO:0007669"/>
    <property type="project" value="UniProtKB-SubCell"/>
</dbReference>
<keyword evidence="7" id="KW-0325">Glycoprotein</keyword>
<reference evidence="9" key="2">
    <citation type="submission" date="2025-08" db="UniProtKB">
        <authorList>
            <consortium name="Ensembl"/>
        </authorList>
    </citation>
    <scope>IDENTIFICATION</scope>
</reference>
<keyword evidence="2" id="KW-1003">Cell membrane</keyword>
<dbReference type="PANTHER" id="PTHR19433:SF133">
    <property type="entry name" value="IMMUNE-TYPE RECEPTOR 5 PRECURSOR-RELATED"/>
    <property type="match status" value="1"/>
</dbReference>
<keyword evidence="6" id="KW-1015">Disulfide bond</keyword>
<dbReference type="InterPro" id="IPR052051">
    <property type="entry name" value="TCR_complex_component"/>
</dbReference>
<keyword evidence="10" id="KW-1185">Reference proteome</keyword>
<reference evidence="9" key="1">
    <citation type="submission" date="2021-04" db="EMBL/GenBank/DDBJ databases">
        <authorList>
            <consortium name="Wellcome Sanger Institute Data Sharing"/>
        </authorList>
    </citation>
    <scope>NUCLEOTIDE SEQUENCE [LARGE SCALE GENOMIC DNA]</scope>
</reference>
<dbReference type="Ensembl" id="ENSATET00000003298.3">
    <property type="protein sequence ID" value="ENSATEP00000003269.2"/>
    <property type="gene ID" value="ENSATEG00000030393.1"/>
</dbReference>
<evidence type="ECO:0000256" key="6">
    <source>
        <dbReference type="ARBA" id="ARBA00023157"/>
    </source>
</evidence>
<dbReference type="InterPro" id="IPR013783">
    <property type="entry name" value="Ig-like_fold"/>
</dbReference>
<dbReference type="InterPro" id="IPR013106">
    <property type="entry name" value="Ig_V-set"/>
</dbReference>
<dbReference type="SMART" id="SM00409">
    <property type="entry name" value="IG"/>
    <property type="match status" value="1"/>
</dbReference>
<evidence type="ECO:0000256" key="1">
    <source>
        <dbReference type="ARBA" id="ARBA00004236"/>
    </source>
</evidence>
<name>A0A3Q1H6W3_ANATE</name>
<sequence>MARYNQTFETKTVSVGENVKLTCPRQSSDTATNLYWIRLVSGKMPEFLGGTFSFNYTSVNETPQHQTPHITAKQEPGTFVLKISETELSDTGLYDCIKNSVTLQFSVLSDSESKSCPTDHSVYWFRAGSDESHPSLIYFHGNSSYQCEKSPEPLSSQSCVYHFSKNVSSSDVGTYYCAVATCGQILFGNGTKLDTECKYRTFLYCVFTHVSLYININRHLPFLNIIFIHLFLQIDKDSLAYSAPTFIRRKEADRTERKKATRAEEETLYSDIRAVVRK</sequence>
<dbReference type="InterPro" id="IPR003599">
    <property type="entry name" value="Ig_sub"/>
</dbReference>
<dbReference type="InParanoid" id="A0A3Q1H6W3"/>
<dbReference type="AlphaFoldDB" id="A0A3Q1H6W3"/>
<proteinExistence type="predicted"/>
<evidence type="ECO:0000256" key="2">
    <source>
        <dbReference type="ARBA" id="ARBA00022475"/>
    </source>
</evidence>
<dbReference type="Proteomes" id="UP000265040">
    <property type="component" value="Chromosome 10"/>
</dbReference>
<evidence type="ECO:0000259" key="8">
    <source>
        <dbReference type="PROSITE" id="PS50835"/>
    </source>
</evidence>
<evidence type="ECO:0000313" key="10">
    <source>
        <dbReference type="Proteomes" id="UP000265040"/>
    </source>
</evidence>
<dbReference type="PANTHER" id="PTHR19433">
    <property type="entry name" value="T-CELL RECEPTOR ALPHA CHAIN V REGION-RELATED"/>
    <property type="match status" value="1"/>
</dbReference>
<dbReference type="GeneTree" id="ENSGT01030000234530"/>
<comment type="subcellular location">
    <subcellularLocation>
        <location evidence="1">Cell membrane</location>
    </subcellularLocation>
</comment>
<dbReference type="OrthoDB" id="6370831at2759"/>
<reference evidence="9" key="3">
    <citation type="submission" date="2025-09" db="UniProtKB">
        <authorList>
            <consortium name="Ensembl"/>
        </authorList>
    </citation>
    <scope>IDENTIFICATION</scope>
</reference>
<keyword evidence="3" id="KW-0732">Signal</keyword>
<dbReference type="SUPFAM" id="SSF48726">
    <property type="entry name" value="Immunoglobulin"/>
    <property type="match status" value="2"/>
</dbReference>
<dbReference type="GO" id="GO:0002376">
    <property type="term" value="P:immune system process"/>
    <property type="evidence" value="ECO:0007669"/>
    <property type="project" value="UniProtKB-KW"/>
</dbReference>
<accession>A0A3Q1H6W3</accession>
<dbReference type="InterPro" id="IPR036179">
    <property type="entry name" value="Ig-like_dom_sf"/>
</dbReference>
<dbReference type="InterPro" id="IPR007110">
    <property type="entry name" value="Ig-like_dom"/>
</dbReference>
<dbReference type="CDD" id="cd00099">
    <property type="entry name" value="IgV"/>
    <property type="match status" value="1"/>
</dbReference>
<dbReference type="Gene3D" id="2.60.40.10">
    <property type="entry name" value="Immunoglobulins"/>
    <property type="match status" value="2"/>
</dbReference>
<keyword evidence="5" id="KW-0472">Membrane</keyword>
<organism evidence="9 10">
    <name type="scientific">Anabas testudineus</name>
    <name type="common">Climbing perch</name>
    <name type="synonym">Anthias testudineus</name>
    <dbReference type="NCBI Taxonomy" id="64144"/>
    <lineage>
        <taxon>Eukaryota</taxon>
        <taxon>Metazoa</taxon>
        <taxon>Chordata</taxon>
        <taxon>Craniata</taxon>
        <taxon>Vertebrata</taxon>
        <taxon>Euteleostomi</taxon>
        <taxon>Actinopterygii</taxon>
        <taxon>Neopterygii</taxon>
        <taxon>Teleostei</taxon>
        <taxon>Neoteleostei</taxon>
        <taxon>Acanthomorphata</taxon>
        <taxon>Anabantaria</taxon>
        <taxon>Anabantiformes</taxon>
        <taxon>Anabantoidei</taxon>
        <taxon>Anabantidae</taxon>
        <taxon>Anabas</taxon>
    </lineage>
</organism>
<evidence type="ECO:0000256" key="3">
    <source>
        <dbReference type="ARBA" id="ARBA00022729"/>
    </source>
</evidence>
<evidence type="ECO:0000256" key="5">
    <source>
        <dbReference type="ARBA" id="ARBA00023136"/>
    </source>
</evidence>
<protein>
    <recommendedName>
        <fullName evidence="8">Ig-like domain-containing protein</fullName>
    </recommendedName>
</protein>
<keyword evidence="4" id="KW-0391">Immunity</keyword>
<dbReference type="Pfam" id="PF07686">
    <property type="entry name" value="V-set"/>
    <property type="match status" value="1"/>
</dbReference>
<evidence type="ECO:0000313" key="9">
    <source>
        <dbReference type="Ensembl" id="ENSATEP00000003269.2"/>
    </source>
</evidence>
<evidence type="ECO:0000256" key="7">
    <source>
        <dbReference type="ARBA" id="ARBA00023180"/>
    </source>
</evidence>
<dbReference type="PROSITE" id="PS50835">
    <property type="entry name" value="IG_LIKE"/>
    <property type="match status" value="1"/>
</dbReference>
<feature type="domain" description="Ig-like" evidence="8">
    <location>
        <begin position="1"/>
        <end position="106"/>
    </location>
</feature>